<organism evidence="1 2">
    <name type="scientific">Armadillidium nasatum</name>
    <dbReference type="NCBI Taxonomy" id="96803"/>
    <lineage>
        <taxon>Eukaryota</taxon>
        <taxon>Metazoa</taxon>
        <taxon>Ecdysozoa</taxon>
        <taxon>Arthropoda</taxon>
        <taxon>Crustacea</taxon>
        <taxon>Multicrustacea</taxon>
        <taxon>Malacostraca</taxon>
        <taxon>Eumalacostraca</taxon>
        <taxon>Peracarida</taxon>
        <taxon>Isopoda</taxon>
        <taxon>Oniscidea</taxon>
        <taxon>Crinocheta</taxon>
        <taxon>Armadillidiidae</taxon>
        <taxon>Armadillidium</taxon>
    </lineage>
</organism>
<dbReference type="Proteomes" id="UP000326759">
    <property type="component" value="Unassembled WGS sequence"/>
</dbReference>
<sequence>MLSRQCFCLQDVERWQFLAVIPYDCVSLQRLTKIAYKLHIGYGESDEEVEEETTEDWQSLLSCHDTRGRLRDRLSSLGDF</sequence>
<proteinExistence type="predicted"/>
<dbReference type="AlphaFoldDB" id="A0A5N5SYP4"/>
<evidence type="ECO:0000313" key="1">
    <source>
        <dbReference type="EMBL" id="KAB7499055.1"/>
    </source>
</evidence>
<comment type="caution">
    <text evidence="1">The sequence shown here is derived from an EMBL/GenBank/DDBJ whole genome shotgun (WGS) entry which is preliminary data.</text>
</comment>
<gene>
    <name evidence="1" type="ORF">Anas_03115</name>
</gene>
<name>A0A5N5SYP4_9CRUS</name>
<dbReference type="EMBL" id="SEYY01018721">
    <property type="protein sequence ID" value="KAB7499055.1"/>
    <property type="molecule type" value="Genomic_DNA"/>
</dbReference>
<keyword evidence="2" id="KW-1185">Reference proteome</keyword>
<protein>
    <submittedName>
        <fullName evidence="1">Uncharacterized protein</fullName>
    </submittedName>
</protein>
<reference evidence="1 2" key="1">
    <citation type="journal article" date="2019" name="PLoS Biol.">
        <title>Sex chromosomes control vertical transmission of feminizing Wolbachia symbionts in an isopod.</title>
        <authorList>
            <person name="Becking T."/>
            <person name="Chebbi M.A."/>
            <person name="Giraud I."/>
            <person name="Moumen B."/>
            <person name="Laverre T."/>
            <person name="Caubet Y."/>
            <person name="Peccoud J."/>
            <person name="Gilbert C."/>
            <person name="Cordaux R."/>
        </authorList>
    </citation>
    <scope>NUCLEOTIDE SEQUENCE [LARGE SCALE GENOMIC DNA]</scope>
    <source>
        <strain evidence="1">ANa2</strain>
        <tissue evidence="1">Whole body excluding digestive tract and cuticle</tissue>
    </source>
</reference>
<accession>A0A5N5SYP4</accession>
<evidence type="ECO:0000313" key="2">
    <source>
        <dbReference type="Proteomes" id="UP000326759"/>
    </source>
</evidence>